<keyword evidence="1" id="KW-0812">Transmembrane</keyword>
<keyword evidence="1" id="KW-1133">Transmembrane helix</keyword>
<dbReference type="EMBL" id="ABJD02000101">
    <property type="protein sequence ID" value="EDU58901.1"/>
    <property type="molecule type" value="Genomic_DNA"/>
</dbReference>
<comment type="caution">
    <text evidence="2">The sequence shown here is derived from an EMBL/GenBank/DDBJ whole genome shotgun (WGS) entry which is preliminary data.</text>
</comment>
<reference evidence="2 3" key="3">
    <citation type="submission" date="2008-05" db="EMBL/GenBank/DDBJ databases">
        <authorList>
            <person name="Fulton L."/>
            <person name="Clifton S."/>
            <person name="Fulton B."/>
            <person name="Xu J."/>
            <person name="Minx P."/>
            <person name="Pepin K.H."/>
            <person name="Johnson M."/>
            <person name="Thiruvilangam P."/>
            <person name="Bhonagiri V."/>
            <person name="Nash W.E."/>
            <person name="Mardis E.R."/>
            <person name="Wilson R.K."/>
        </authorList>
    </citation>
    <scope>NUCLEOTIDE SEQUENCE [LARGE SCALE GENOMIC DNA]</scope>
    <source>
        <strain evidence="2 3">ATCC 25827</strain>
    </source>
</reference>
<dbReference type="RefSeq" id="WP_004918732.1">
    <property type="nucleotide sequence ID" value="NZ_DS607663.1"/>
</dbReference>
<sequence length="69" mass="7769">MSITHKHPYNDSEKISQIKSAINTRKYAHPAEISLLWKNAMNSSFNLSWSKVMLAACISTAIVLLLTSY</sequence>
<evidence type="ECO:0000313" key="3">
    <source>
        <dbReference type="Proteomes" id="UP000004506"/>
    </source>
</evidence>
<proteinExistence type="predicted"/>
<dbReference type="AlphaFoldDB" id="A0AA86YRJ8"/>
<name>A0AA86YRJ8_PROST</name>
<feature type="transmembrane region" description="Helical" evidence="1">
    <location>
        <begin position="47"/>
        <end position="66"/>
    </location>
</feature>
<dbReference type="Proteomes" id="UP000004506">
    <property type="component" value="Unassembled WGS sequence"/>
</dbReference>
<reference evidence="3" key="2">
    <citation type="submission" date="2008-04" db="EMBL/GenBank/DDBJ databases">
        <title>Draft genome sequence of Providencia stuartii(ATCC 25827).</title>
        <authorList>
            <person name="Sudarsanam P."/>
            <person name="Ley R."/>
            <person name="Guruge J."/>
            <person name="Turnbaugh P.J."/>
            <person name="Mahowald M."/>
            <person name="Liep D."/>
            <person name="Gordon J."/>
        </authorList>
    </citation>
    <scope>NUCLEOTIDE SEQUENCE [LARGE SCALE GENOMIC DNA]</scope>
    <source>
        <strain evidence="3">ATCC 25827</strain>
    </source>
</reference>
<keyword evidence="1" id="KW-0472">Membrane</keyword>
<organism evidence="2 3">
    <name type="scientific">Providencia stuartii ATCC 25827</name>
    <dbReference type="NCBI Taxonomy" id="471874"/>
    <lineage>
        <taxon>Bacteria</taxon>
        <taxon>Pseudomonadati</taxon>
        <taxon>Pseudomonadota</taxon>
        <taxon>Gammaproteobacteria</taxon>
        <taxon>Enterobacterales</taxon>
        <taxon>Morganellaceae</taxon>
        <taxon>Providencia</taxon>
    </lineage>
</organism>
<evidence type="ECO:0000313" key="2">
    <source>
        <dbReference type="EMBL" id="EDU58901.1"/>
    </source>
</evidence>
<accession>A0AA86YRJ8</accession>
<protein>
    <submittedName>
        <fullName evidence="2">Uncharacterized protein</fullName>
    </submittedName>
</protein>
<gene>
    <name evidence="2" type="ORF">PROSTU_02082</name>
</gene>
<reference evidence="3" key="1">
    <citation type="submission" date="2008-04" db="EMBL/GenBank/DDBJ databases">
        <title>Draft genome sequence of Providencia stuartii (ATCC 25827).</title>
        <authorList>
            <person name="Sudarsanam P."/>
            <person name="Ley R."/>
            <person name="Guruge J."/>
            <person name="Turnbaugh P.J."/>
            <person name="Mahowald M."/>
            <person name="Liep D."/>
            <person name="Gordon J."/>
        </authorList>
    </citation>
    <scope>NUCLEOTIDE SEQUENCE [LARGE SCALE GENOMIC DNA]</scope>
    <source>
        <strain evidence="3">ATCC 25827</strain>
    </source>
</reference>
<evidence type="ECO:0000256" key="1">
    <source>
        <dbReference type="SAM" id="Phobius"/>
    </source>
</evidence>